<keyword evidence="4" id="KW-0963">Cytoplasm</keyword>
<evidence type="ECO:0000313" key="11">
    <source>
        <dbReference type="EMBL" id="VAX01515.1"/>
    </source>
</evidence>
<keyword evidence="5" id="KW-0028">Amino-acid biosynthesis</keyword>
<dbReference type="HAMAP" id="MF_00418">
    <property type="entry name" value="DapA"/>
    <property type="match status" value="1"/>
</dbReference>
<dbReference type="InterPro" id="IPR005263">
    <property type="entry name" value="DapA"/>
</dbReference>
<dbReference type="UniPathway" id="UPA00034">
    <property type="reaction ID" value="UER00017"/>
</dbReference>
<evidence type="ECO:0000256" key="4">
    <source>
        <dbReference type="ARBA" id="ARBA00022490"/>
    </source>
</evidence>
<dbReference type="SMART" id="SM01130">
    <property type="entry name" value="DHDPS"/>
    <property type="match status" value="1"/>
</dbReference>
<name>A0A3B1B5G6_9ZZZZ</name>
<dbReference type="Pfam" id="PF00701">
    <property type="entry name" value="DHDPS"/>
    <property type="match status" value="1"/>
</dbReference>
<dbReference type="SUPFAM" id="SSF51569">
    <property type="entry name" value="Aldolase"/>
    <property type="match status" value="1"/>
</dbReference>
<keyword evidence="8 11" id="KW-0456">Lyase</keyword>
<dbReference type="EMBL" id="UOFR01000084">
    <property type="protein sequence ID" value="VAX01515.1"/>
    <property type="molecule type" value="Genomic_DNA"/>
</dbReference>
<evidence type="ECO:0000256" key="9">
    <source>
        <dbReference type="ARBA" id="ARBA00023270"/>
    </source>
</evidence>
<proteinExistence type="inferred from homology"/>
<sequence>MFRGSMVALVTPMTDDGAIDEKALESLIEFHIENGTDAIVAVGTTGESATLDEEEHCYVIRRTVKTVNGRIPVIAGTGSNSTQEAIDLTRCAKEAGADACLLVTPYYNKPTQHGLYLHHKAIAQAVDIPQILYNVPGRTAVDMIPETVIRLAEIENIIGIKEATGEIQRCRDILAALPDNFDIYSGDDATAMELMLAGAHGVISVTTNVAPKAMRDMCEAALAGEKAKASAINESLMALHTDLFVEANPIPVKWALFDMGHIGNGIRLPLTILSSTYHDTVRAALKQANVAV</sequence>
<dbReference type="AlphaFoldDB" id="A0A3B1B5G6"/>
<evidence type="ECO:0000256" key="10">
    <source>
        <dbReference type="ARBA" id="ARBA00047836"/>
    </source>
</evidence>
<evidence type="ECO:0000256" key="7">
    <source>
        <dbReference type="ARBA" id="ARBA00023154"/>
    </source>
</evidence>
<evidence type="ECO:0000256" key="6">
    <source>
        <dbReference type="ARBA" id="ARBA00022915"/>
    </source>
</evidence>
<dbReference type="GO" id="GO:0008840">
    <property type="term" value="F:4-hydroxy-tetrahydrodipicolinate synthase activity"/>
    <property type="evidence" value="ECO:0007669"/>
    <property type="project" value="UniProtKB-EC"/>
</dbReference>
<dbReference type="GO" id="GO:0005829">
    <property type="term" value="C:cytosol"/>
    <property type="evidence" value="ECO:0007669"/>
    <property type="project" value="TreeGrafter"/>
</dbReference>
<comment type="pathway">
    <text evidence="2">Amino-acid biosynthesis; L-lysine biosynthesis via DAP pathway; (S)-tetrahydrodipicolinate from L-aspartate: step 3/4.</text>
</comment>
<dbReference type="InterPro" id="IPR020624">
    <property type="entry name" value="Schiff_base-form_aldolases_CS"/>
</dbReference>
<evidence type="ECO:0000256" key="8">
    <source>
        <dbReference type="ARBA" id="ARBA00023239"/>
    </source>
</evidence>
<dbReference type="PROSITE" id="PS00665">
    <property type="entry name" value="DHDPS_1"/>
    <property type="match status" value="1"/>
</dbReference>
<keyword evidence="6" id="KW-0220">Diaminopimelate biosynthesis</keyword>
<protein>
    <recommendedName>
        <fullName evidence="3">4-hydroxy-tetrahydrodipicolinate synthase</fullName>
        <ecNumber evidence="3">4.3.3.7</ecNumber>
    </recommendedName>
</protein>
<dbReference type="GO" id="GO:0009089">
    <property type="term" value="P:lysine biosynthetic process via diaminopimelate"/>
    <property type="evidence" value="ECO:0007669"/>
    <property type="project" value="UniProtKB-UniPathway"/>
</dbReference>
<accession>A0A3B1B5G6</accession>
<keyword evidence="9" id="KW-0704">Schiff base</keyword>
<comment type="function">
    <text evidence="1">Catalyzes the condensation of (S)-aspartate-beta-semialdehyde [(S)-ASA] and pyruvate to 4-hydroxy-tetrahydrodipicolinate (HTPA).</text>
</comment>
<dbReference type="PROSITE" id="PS00666">
    <property type="entry name" value="DHDPS_2"/>
    <property type="match status" value="1"/>
</dbReference>
<dbReference type="InterPro" id="IPR020625">
    <property type="entry name" value="Schiff_base-form_aldolases_AS"/>
</dbReference>
<dbReference type="PANTHER" id="PTHR12128">
    <property type="entry name" value="DIHYDRODIPICOLINATE SYNTHASE"/>
    <property type="match status" value="1"/>
</dbReference>
<gene>
    <name evidence="11" type="ORF">MNBD_GAMMA21-2680</name>
</gene>
<dbReference type="PIRSF" id="PIRSF001365">
    <property type="entry name" value="DHDPS"/>
    <property type="match status" value="1"/>
</dbReference>
<dbReference type="InterPro" id="IPR002220">
    <property type="entry name" value="DapA-like"/>
</dbReference>
<comment type="catalytic activity">
    <reaction evidence="10">
        <text>L-aspartate 4-semialdehyde + pyruvate = (2S,4S)-4-hydroxy-2,3,4,5-tetrahydrodipicolinate + H2O + H(+)</text>
        <dbReference type="Rhea" id="RHEA:34171"/>
        <dbReference type="ChEBI" id="CHEBI:15361"/>
        <dbReference type="ChEBI" id="CHEBI:15377"/>
        <dbReference type="ChEBI" id="CHEBI:15378"/>
        <dbReference type="ChEBI" id="CHEBI:67139"/>
        <dbReference type="ChEBI" id="CHEBI:537519"/>
        <dbReference type="EC" id="4.3.3.7"/>
    </reaction>
</comment>
<evidence type="ECO:0000256" key="2">
    <source>
        <dbReference type="ARBA" id="ARBA00005120"/>
    </source>
</evidence>
<reference evidence="11" key="1">
    <citation type="submission" date="2018-06" db="EMBL/GenBank/DDBJ databases">
        <authorList>
            <person name="Zhirakovskaya E."/>
        </authorList>
    </citation>
    <scope>NUCLEOTIDE SEQUENCE</scope>
</reference>
<dbReference type="NCBIfam" id="TIGR00674">
    <property type="entry name" value="dapA"/>
    <property type="match status" value="1"/>
</dbReference>
<dbReference type="PRINTS" id="PR00146">
    <property type="entry name" value="DHPICSNTHASE"/>
</dbReference>
<evidence type="ECO:0000256" key="1">
    <source>
        <dbReference type="ARBA" id="ARBA00003294"/>
    </source>
</evidence>
<keyword evidence="7" id="KW-0457">Lysine biosynthesis</keyword>
<dbReference type="Gene3D" id="3.20.20.70">
    <property type="entry name" value="Aldolase class I"/>
    <property type="match status" value="1"/>
</dbReference>
<dbReference type="PANTHER" id="PTHR12128:SF66">
    <property type="entry name" value="4-HYDROXY-2-OXOGLUTARATE ALDOLASE, MITOCHONDRIAL"/>
    <property type="match status" value="1"/>
</dbReference>
<dbReference type="EC" id="4.3.3.7" evidence="3"/>
<evidence type="ECO:0000256" key="3">
    <source>
        <dbReference type="ARBA" id="ARBA00012086"/>
    </source>
</evidence>
<dbReference type="InterPro" id="IPR013785">
    <property type="entry name" value="Aldolase_TIM"/>
</dbReference>
<evidence type="ECO:0000256" key="5">
    <source>
        <dbReference type="ARBA" id="ARBA00022605"/>
    </source>
</evidence>
<organism evidence="11">
    <name type="scientific">hydrothermal vent metagenome</name>
    <dbReference type="NCBI Taxonomy" id="652676"/>
    <lineage>
        <taxon>unclassified sequences</taxon>
        <taxon>metagenomes</taxon>
        <taxon>ecological metagenomes</taxon>
    </lineage>
</organism>
<dbReference type="CDD" id="cd00950">
    <property type="entry name" value="DHDPS"/>
    <property type="match status" value="1"/>
</dbReference>
<dbReference type="GO" id="GO:0019877">
    <property type="term" value="P:diaminopimelate biosynthetic process"/>
    <property type="evidence" value="ECO:0007669"/>
    <property type="project" value="UniProtKB-KW"/>
</dbReference>